<feature type="compositionally biased region" description="Low complexity" evidence="1">
    <location>
        <begin position="38"/>
        <end position="51"/>
    </location>
</feature>
<name>A0AAV3PAB6_LITER</name>
<comment type="caution">
    <text evidence="2">The sequence shown here is derived from an EMBL/GenBank/DDBJ whole genome shotgun (WGS) entry which is preliminary data.</text>
</comment>
<feature type="region of interest" description="Disordered" evidence="1">
    <location>
        <begin position="34"/>
        <end position="78"/>
    </location>
</feature>
<evidence type="ECO:0000313" key="3">
    <source>
        <dbReference type="Proteomes" id="UP001454036"/>
    </source>
</evidence>
<reference evidence="2 3" key="1">
    <citation type="submission" date="2024-01" db="EMBL/GenBank/DDBJ databases">
        <title>The complete chloroplast genome sequence of Lithospermum erythrorhizon: insights into the phylogenetic relationship among Boraginaceae species and the maternal lineages of purple gromwells.</title>
        <authorList>
            <person name="Okada T."/>
            <person name="Watanabe K."/>
        </authorList>
    </citation>
    <scope>NUCLEOTIDE SEQUENCE [LARGE SCALE GENOMIC DNA]</scope>
</reference>
<accession>A0AAV3PAB6</accession>
<proteinExistence type="predicted"/>
<protein>
    <submittedName>
        <fullName evidence="2">Uncharacterized protein</fullName>
    </submittedName>
</protein>
<feature type="compositionally biased region" description="Polar residues" evidence="1">
    <location>
        <begin position="63"/>
        <end position="78"/>
    </location>
</feature>
<gene>
    <name evidence="2" type="ORF">LIER_07745</name>
</gene>
<organism evidence="2 3">
    <name type="scientific">Lithospermum erythrorhizon</name>
    <name type="common">Purple gromwell</name>
    <name type="synonym">Lithospermum officinale var. erythrorhizon</name>
    <dbReference type="NCBI Taxonomy" id="34254"/>
    <lineage>
        <taxon>Eukaryota</taxon>
        <taxon>Viridiplantae</taxon>
        <taxon>Streptophyta</taxon>
        <taxon>Embryophyta</taxon>
        <taxon>Tracheophyta</taxon>
        <taxon>Spermatophyta</taxon>
        <taxon>Magnoliopsida</taxon>
        <taxon>eudicotyledons</taxon>
        <taxon>Gunneridae</taxon>
        <taxon>Pentapetalae</taxon>
        <taxon>asterids</taxon>
        <taxon>lamiids</taxon>
        <taxon>Boraginales</taxon>
        <taxon>Boraginaceae</taxon>
        <taxon>Boraginoideae</taxon>
        <taxon>Lithospermeae</taxon>
        <taxon>Lithospermum</taxon>
    </lineage>
</organism>
<keyword evidence="3" id="KW-1185">Reference proteome</keyword>
<evidence type="ECO:0000313" key="2">
    <source>
        <dbReference type="EMBL" id="GAA0148246.1"/>
    </source>
</evidence>
<dbReference type="EMBL" id="BAABME010001208">
    <property type="protein sequence ID" value="GAA0148246.1"/>
    <property type="molecule type" value="Genomic_DNA"/>
</dbReference>
<dbReference type="AlphaFoldDB" id="A0AAV3PAB6"/>
<evidence type="ECO:0000256" key="1">
    <source>
        <dbReference type="SAM" id="MobiDB-lite"/>
    </source>
</evidence>
<sequence length="170" mass="19610">MTDDLNTLKIQQEEFQKHQAQFRNEIIDIFKSLKQDHQQTSLPPSSSLQQSPPHPLNPEKRTITQPSSSSNVPLLPTPTQNYPPIINDFIRLSPPTQFHVGESSSSQTQTMFKNAIPLNPFKPKLEFPHFDGSEVRSFLRKCTRYFSLKPMTKQQKFDMAAMHMDDRAEI</sequence>
<dbReference type="Proteomes" id="UP001454036">
    <property type="component" value="Unassembled WGS sequence"/>
</dbReference>